<evidence type="ECO:0000256" key="1">
    <source>
        <dbReference type="ARBA" id="ARBA00029454"/>
    </source>
</evidence>
<reference evidence="4" key="1">
    <citation type="submission" date="2014-10" db="EMBL/GenBank/DDBJ databases">
        <authorList>
            <person name="King R."/>
        </authorList>
    </citation>
    <scope>NUCLEOTIDE SEQUENCE [LARGE SCALE GENOMIC DNA]</scope>
    <source>
        <strain evidence="4">A3/5</strain>
    </source>
</reference>
<evidence type="ECO:0000259" key="2">
    <source>
        <dbReference type="Pfam" id="PF00668"/>
    </source>
</evidence>
<accession>A0A2L2TZL8</accession>
<sequence length="291" mass="33025">MQLGPVNINNKARETESQTSDPKVIALLEATFHVLDKPKSLLSFTSLSFAAGGDSIFEMLLTARCVSLGYRIRVEDILRAKSLSTLARNMEPLIEEVLDVNPDVMNDSLFDLSPIQKLHFRQNSLRSDHFNRSMLLQSRQPRSLGCLKSAIEYVVEHHSMLRSSFDYCHNGSRDFLFETLTAPNFKIVVDIVKEKHKSTNFEAGPMLVVTQISVGDDIFISLICHHLVVDLVIWRIIIKDSEDLLQATTPLPPSTSNPTWVNAQQRRMLNEKGNYNFDKTVYIKPPQLQVQ</sequence>
<dbReference type="PANTHER" id="PTHR45398:SF1">
    <property type="entry name" value="ENZYME, PUTATIVE (JCVI)-RELATED"/>
    <property type="match status" value="1"/>
</dbReference>
<dbReference type="GO" id="GO:0003824">
    <property type="term" value="F:catalytic activity"/>
    <property type="evidence" value="ECO:0007669"/>
    <property type="project" value="InterPro"/>
</dbReference>
<dbReference type="STRING" id="56646.A0A2L2TZL8"/>
<comment type="similarity">
    <text evidence="1">Belongs to the NRP synthetase family.</text>
</comment>
<dbReference type="InterPro" id="IPR023213">
    <property type="entry name" value="CAT-like_dom_sf"/>
</dbReference>
<protein>
    <recommendedName>
        <fullName evidence="2">Condensation domain-containing protein</fullName>
    </recommendedName>
</protein>
<organism evidence="3 4">
    <name type="scientific">Fusarium venenatum</name>
    <dbReference type="NCBI Taxonomy" id="56646"/>
    <lineage>
        <taxon>Eukaryota</taxon>
        <taxon>Fungi</taxon>
        <taxon>Dikarya</taxon>
        <taxon>Ascomycota</taxon>
        <taxon>Pezizomycotina</taxon>
        <taxon>Sordariomycetes</taxon>
        <taxon>Hypocreomycetidae</taxon>
        <taxon>Hypocreales</taxon>
        <taxon>Nectriaceae</taxon>
        <taxon>Fusarium</taxon>
    </lineage>
</organism>
<dbReference type="PANTHER" id="PTHR45398">
    <property type="match status" value="1"/>
</dbReference>
<dbReference type="Proteomes" id="UP000245910">
    <property type="component" value="Chromosome III"/>
</dbReference>
<dbReference type="Gene3D" id="3.30.559.10">
    <property type="entry name" value="Chloramphenicol acetyltransferase-like domain"/>
    <property type="match status" value="1"/>
</dbReference>
<evidence type="ECO:0000313" key="3">
    <source>
        <dbReference type="EMBL" id="CEI67880.1"/>
    </source>
</evidence>
<dbReference type="EMBL" id="LN649231">
    <property type="protein sequence ID" value="CEI67880.1"/>
    <property type="molecule type" value="Genomic_DNA"/>
</dbReference>
<proteinExistence type="inferred from homology"/>
<dbReference type="InterPro" id="IPR001242">
    <property type="entry name" value="Condensation_dom"/>
</dbReference>
<keyword evidence="4" id="KW-1185">Reference proteome</keyword>
<feature type="domain" description="Condensation" evidence="2">
    <location>
        <begin position="112"/>
        <end position="267"/>
    </location>
</feature>
<evidence type="ECO:0000313" key="4">
    <source>
        <dbReference type="Proteomes" id="UP000245910"/>
    </source>
</evidence>
<name>A0A2L2TZL8_9HYPO</name>
<dbReference type="Pfam" id="PF00668">
    <property type="entry name" value="Condensation"/>
    <property type="match status" value="1"/>
</dbReference>
<dbReference type="AlphaFoldDB" id="A0A2L2TZL8"/>
<dbReference type="SUPFAM" id="SSF52777">
    <property type="entry name" value="CoA-dependent acyltransferases"/>
    <property type="match status" value="1"/>
</dbReference>